<reference evidence="3 4" key="1">
    <citation type="journal article" date="2009" name="Stand. Genomic Sci.">
        <title>Complete genome sequence of Acidimicrobium ferrooxidans type strain (ICP).</title>
        <authorList>
            <person name="Clum A."/>
            <person name="Nolan M."/>
            <person name="Lang E."/>
            <person name="Glavina Del Rio T."/>
            <person name="Tice H."/>
            <person name="Copeland A."/>
            <person name="Cheng J.F."/>
            <person name="Lucas S."/>
            <person name="Chen F."/>
            <person name="Bruce D."/>
            <person name="Goodwin L."/>
            <person name="Pitluck S."/>
            <person name="Ivanova N."/>
            <person name="Mavrommatis K."/>
            <person name="Mikhailova N."/>
            <person name="Pati A."/>
            <person name="Chen A."/>
            <person name="Palaniappan K."/>
            <person name="Goker M."/>
            <person name="Spring S."/>
            <person name="Land M."/>
            <person name="Hauser L."/>
            <person name="Chang Y.J."/>
            <person name="Jeffries C.C."/>
            <person name="Chain P."/>
            <person name="Bristow J."/>
            <person name="Eisen J.A."/>
            <person name="Markowitz V."/>
            <person name="Hugenholtz P."/>
            <person name="Kyrpides N.C."/>
            <person name="Klenk H.P."/>
            <person name="Lapidus A."/>
        </authorList>
    </citation>
    <scope>NUCLEOTIDE SEQUENCE [LARGE SCALE GENOMIC DNA]</scope>
    <source>
        <strain evidence="4">DSM 10331 / JCM 15462 / NBRC 103882 / ICP</strain>
    </source>
</reference>
<evidence type="ECO:0000313" key="4">
    <source>
        <dbReference type="Proteomes" id="UP000000771"/>
    </source>
</evidence>
<dbReference type="InterPro" id="IPR056362">
    <property type="entry name" value="AtuA-like_ferredoxin_dom"/>
</dbReference>
<dbReference type="InterPro" id="IPR010839">
    <property type="entry name" value="AtuA_N"/>
</dbReference>
<keyword evidence="4" id="KW-1185">Reference proteome</keyword>
<dbReference type="PANTHER" id="PTHR47585">
    <property type="match status" value="1"/>
</dbReference>
<dbReference type="KEGG" id="afo:Afer_1033"/>
<dbReference type="Proteomes" id="UP000000771">
    <property type="component" value="Chromosome"/>
</dbReference>
<dbReference type="Pfam" id="PF23544">
    <property type="entry name" value="AtuA_ferredoxin"/>
    <property type="match status" value="1"/>
</dbReference>
<evidence type="ECO:0008006" key="5">
    <source>
        <dbReference type="Google" id="ProtNLM"/>
    </source>
</evidence>
<dbReference type="HOGENOM" id="CLU_012617_2_1_11"/>
<accession>C7LZ13</accession>
<name>C7LZ13_ACIFD</name>
<proteinExistence type="predicted"/>
<feature type="domain" description="Acyclic terpene utilisation N-terminal" evidence="1">
    <location>
        <begin position="5"/>
        <end position="438"/>
    </location>
</feature>
<dbReference type="OrthoDB" id="3959640at2"/>
<sequence length="588" mass="62382">MARPVRIANVSGFWGDRVAAAREMVDGGPVDVLTGDWLAELTMVILARQRARDPLAGFATSFLTQVEDVLGTCLDRGIRFVANAGGLAPERCAAAVEAIAARLGLAPRVAFVDGDDLAGSLEAIAAGGTPLVHAETGEALGQRTVLTANAYLGGWGIRTALDDDADVVVTGRVADASLVVGAAAWHHGWARTDFDRIAGAIVAGHAIECGTQVTGGNYAFFDEIPNALHLGFPIAEVADDGSAIITKHPGHGGAVTVGTVTAQLLYEIGAPSYVGPDAIARFDTIVLEDLGHDRVRIHGVRGEPPPRTAKVGLAVADGWRLRLGVAITGLDVEAKAALFERQLRAATEGLGLRRLEAHLVRTDKRDPRSNEEATATLEISADADDEAVVGRALRARVTELALASFPGLWVRGVTARPEPLVRFWPTFVGWEWIHERVTTPSATITLEPPPWSDGAHREVAQPEPAVDATVQPSDAFGPCRIVPLGRLVGARSGDKGGSANLGVWARTEEAYAWLAGFLDVDELRRLLPEVAPLQVERCALPNLRALNFVIHGLLGEGASAPRRADAQAKSLGEWLRARLVPIPLRFLV</sequence>
<dbReference type="PANTHER" id="PTHR47585:SF1">
    <property type="entry name" value="DUF1446 DOMAIN-CONTAINING PROTEIN"/>
    <property type="match status" value="1"/>
</dbReference>
<dbReference type="AlphaFoldDB" id="C7LZ13"/>
<dbReference type="Pfam" id="PF07287">
    <property type="entry name" value="AtuA"/>
    <property type="match status" value="1"/>
</dbReference>
<dbReference type="EMBL" id="CP001631">
    <property type="protein sequence ID" value="ACU53971.1"/>
    <property type="molecule type" value="Genomic_DNA"/>
</dbReference>
<dbReference type="eggNOG" id="COG3185">
    <property type="taxonomic scope" value="Bacteria"/>
</dbReference>
<organism evidence="3 4">
    <name type="scientific">Acidimicrobium ferrooxidans (strain DSM 10331 / JCM 15462 / NBRC 103882 / ICP)</name>
    <dbReference type="NCBI Taxonomy" id="525909"/>
    <lineage>
        <taxon>Bacteria</taxon>
        <taxon>Bacillati</taxon>
        <taxon>Actinomycetota</taxon>
        <taxon>Acidimicrobiia</taxon>
        <taxon>Acidimicrobiales</taxon>
        <taxon>Acidimicrobiaceae</taxon>
        <taxon>Acidimicrobium</taxon>
    </lineage>
</organism>
<evidence type="ECO:0000313" key="3">
    <source>
        <dbReference type="EMBL" id="ACU53971.1"/>
    </source>
</evidence>
<feature type="domain" description="AtuA-like ferredoxin-fold" evidence="2">
    <location>
        <begin position="483"/>
        <end position="577"/>
    </location>
</feature>
<evidence type="ECO:0000259" key="2">
    <source>
        <dbReference type="Pfam" id="PF23544"/>
    </source>
</evidence>
<gene>
    <name evidence="3" type="ordered locus">Afer_1033</name>
</gene>
<dbReference type="RefSeq" id="WP_015798457.1">
    <property type="nucleotide sequence ID" value="NC_013124.1"/>
</dbReference>
<dbReference type="STRING" id="525909.Afer_1033"/>
<evidence type="ECO:0000259" key="1">
    <source>
        <dbReference type="Pfam" id="PF07287"/>
    </source>
</evidence>
<protein>
    <recommendedName>
        <fullName evidence="5">Exopolyphosphatase</fullName>
    </recommendedName>
</protein>